<keyword evidence="6 9" id="KW-1133">Transmembrane helix</keyword>
<keyword evidence="8 9" id="KW-0472">Membrane</keyword>
<comment type="caution">
    <text evidence="13">The sequence shown here is derived from an EMBL/GenBank/DDBJ whole genome shotgun (WGS) entry which is preliminary data.</text>
</comment>
<dbReference type="PANTHER" id="PTHR30081">
    <property type="entry name" value="PROTEIN-EXPORT MEMBRANE PROTEIN SEC"/>
    <property type="match status" value="1"/>
</dbReference>
<dbReference type="HAMAP" id="MF_01463_B">
    <property type="entry name" value="SecD_B"/>
    <property type="match status" value="1"/>
</dbReference>
<dbReference type="NCBIfam" id="TIGR01129">
    <property type="entry name" value="secD"/>
    <property type="match status" value="1"/>
</dbReference>
<dbReference type="Pfam" id="PF02355">
    <property type="entry name" value="SecD_SecF_C"/>
    <property type="match status" value="1"/>
</dbReference>
<dbReference type="FunFam" id="1.20.1640.10:FF:000004">
    <property type="entry name" value="Protein translocase subunit SecD"/>
    <property type="match status" value="1"/>
</dbReference>
<accession>A0A2M7B9K4</accession>
<comment type="caution">
    <text evidence="9">Lacks conserved residue(s) required for the propagation of feature annotation.</text>
</comment>
<feature type="domain" description="SecDF P1 head subdomain" evidence="12">
    <location>
        <begin position="163"/>
        <end position="258"/>
    </location>
</feature>
<dbReference type="GO" id="GO:0006605">
    <property type="term" value="P:protein targeting"/>
    <property type="evidence" value="ECO:0007669"/>
    <property type="project" value="UniProtKB-UniRule"/>
</dbReference>
<dbReference type="InterPro" id="IPR048631">
    <property type="entry name" value="SecD_1st"/>
</dbReference>
<keyword evidence="3 9" id="KW-1003">Cell membrane</keyword>
<name>A0A2M7B9K4_9BACT</name>
<dbReference type="NCBIfam" id="TIGR00916">
    <property type="entry name" value="2A0604s01"/>
    <property type="match status" value="1"/>
</dbReference>
<dbReference type="Gene3D" id="1.20.1640.10">
    <property type="entry name" value="Multidrug efflux transporter AcrB transmembrane domain"/>
    <property type="match status" value="1"/>
</dbReference>
<dbReference type="Gene3D" id="3.30.70.3400">
    <property type="match status" value="1"/>
</dbReference>
<gene>
    <name evidence="9 13" type="primary">secD</name>
    <name evidence="13" type="ORF">COS58_00050</name>
</gene>
<dbReference type="SUPFAM" id="SSF82866">
    <property type="entry name" value="Multidrug efflux transporter AcrB transmembrane domain"/>
    <property type="match status" value="1"/>
</dbReference>
<dbReference type="InterPro" id="IPR048634">
    <property type="entry name" value="SecD_SecF_C"/>
</dbReference>
<dbReference type="Proteomes" id="UP000228561">
    <property type="component" value="Unassembled WGS sequence"/>
</dbReference>
<comment type="function">
    <text evidence="9">Part of the Sec protein translocase complex. Interacts with the SecYEG preprotein conducting channel. SecDF uses the proton motive force (PMF) to complete protein translocation after the ATP-dependent function of SecA.</text>
</comment>
<evidence type="ECO:0000259" key="11">
    <source>
        <dbReference type="Pfam" id="PF21760"/>
    </source>
</evidence>
<dbReference type="GO" id="GO:0043952">
    <property type="term" value="P:protein transport by the Sec complex"/>
    <property type="evidence" value="ECO:0007669"/>
    <property type="project" value="UniProtKB-UniRule"/>
</dbReference>
<feature type="domain" description="Protein translocase subunit SecDF P1" evidence="11">
    <location>
        <begin position="71"/>
        <end position="135"/>
    </location>
</feature>
<dbReference type="GO" id="GO:0015450">
    <property type="term" value="F:protein-transporting ATPase activity"/>
    <property type="evidence" value="ECO:0007669"/>
    <property type="project" value="InterPro"/>
</dbReference>
<protein>
    <recommendedName>
        <fullName evidence="9">Protein translocase subunit SecD</fullName>
    </recommendedName>
</protein>
<keyword evidence="2 9" id="KW-0813">Transport</keyword>
<keyword evidence="4 9" id="KW-0812">Transmembrane</keyword>
<dbReference type="InterPro" id="IPR022813">
    <property type="entry name" value="SecD/SecF_arch_bac"/>
</dbReference>
<feature type="transmembrane region" description="Helical" evidence="9">
    <location>
        <begin position="384"/>
        <end position="404"/>
    </location>
</feature>
<comment type="subcellular location">
    <subcellularLocation>
        <location evidence="1 9">Cell membrane</location>
        <topology evidence="1 9">Multi-pass membrane protein</topology>
    </subcellularLocation>
</comment>
<organism evidence="13 14">
    <name type="scientific">Candidatus Tagabacteria bacterium CG03_land_8_20_14_0_80_41_22</name>
    <dbReference type="NCBI Taxonomy" id="1975020"/>
    <lineage>
        <taxon>Bacteria</taxon>
        <taxon>Candidatus Tagaibacteriota</taxon>
    </lineage>
</organism>
<comment type="subunit">
    <text evidence="9">Forms a complex with SecF. Part of the essential Sec protein translocation apparatus which comprises SecA, SecYEG and auxiliary proteins SecDF. Other proteins may also be involved.</text>
</comment>
<feature type="transmembrane region" description="Helical" evidence="9">
    <location>
        <begin position="281"/>
        <end position="299"/>
    </location>
</feature>
<reference evidence="14" key="1">
    <citation type="submission" date="2017-09" db="EMBL/GenBank/DDBJ databases">
        <title>Depth-based differentiation of microbial function through sediment-hosted aquifers and enrichment of novel symbionts in the deep terrestrial subsurface.</title>
        <authorList>
            <person name="Probst A.J."/>
            <person name="Ladd B."/>
            <person name="Jarett J.K."/>
            <person name="Geller-Mcgrath D.E."/>
            <person name="Sieber C.M.K."/>
            <person name="Emerson J.B."/>
            <person name="Anantharaman K."/>
            <person name="Thomas B.C."/>
            <person name="Malmstrom R."/>
            <person name="Stieglmeier M."/>
            <person name="Klingl A."/>
            <person name="Woyke T."/>
            <person name="Ryan C.M."/>
            <person name="Banfield J.F."/>
        </authorList>
    </citation>
    <scope>NUCLEOTIDE SEQUENCE [LARGE SCALE GENOMIC DNA]</scope>
</reference>
<evidence type="ECO:0000256" key="1">
    <source>
        <dbReference type="ARBA" id="ARBA00004651"/>
    </source>
</evidence>
<evidence type="ECO:0000256" key="9">
    <source>
        <dbReference type="HAMAP-Rule" id="MF_01463"/>
    </source>
</evidence>
<dbReference type="PANTHER" id="PTHR30081:SF1">
    <property type="entry name" value="PROTEIN TRANSLOCASE SUBUNIT SECD"/>
    <property type="match status" value="1"/>
</dbReference>
<dbReference type="GO" id="GO:0005886">
    <property type="term" value="C:plasma membrane"/>
    <property type="evidence" value="ECO:0007669"/>
    <property type="project" value="UniProtKB-SubCell"/>
</dbReference>
<dbReference type="InterPro" id="IPR022646">
    <property type="entry name" value="SecD/SecF_CS"/>
</dbReference>
<feature type="domain" description="Protein export membrane protein SecD/SecF C-terminal" evidence="10">
    <location>
        <begin position="261"/>
        <end position="431"/>
    </location>
</feature>
<evidence type="ECO:0000259" key="12">
    <source>
        <dbReference type="Pfam" id="PF22599"/>
    </source>
</evidence>
<evidence type="ECO:0000313" key="14">
    <source>
        <dbReference type="Proteomes" id="UP000228561"/>
    </source>
</evidence>
<evidence type="ECO:0000259" key="10">
    <source>
        <dbReference type="Pfam" id="PF02355"/>
    </source>
</evidence>
<feature type="transmembrane region" description="Helical" evidence="9">
    <location>
        <begin position="410"/>
        <end position="432"/>
    </location>
</feature>
<keyword evidence="5 9" id="KW-0653">Protein transport</keyword>
<comment type="similarity">
    <text evidence="9">Belongs to the SecD/SecF family. SecD subfamily.</text>
</comment>
<feature type="transmembrane region" description="Helical" evidence="9">
    <location>
        <begin position="330"/>
        <end position="351"/>
    </location>
</feature>
<dbReference type="InterPro" id="IPR054384">
    <property type="entry name" value="SecDF_P1_head"/>
</dbReference>
<proteinExistence type="inferred from homology"/>
<evidence type="ECO:0000256" key="2">
    <source>
        <dbReference type="ARBA" id="ARBA00022448"/>
    </source>
</evidence>
<evidence type="ECO:0000256" key="7">
    <source>
        <dbReference type="ARBA" id="ARBA00023010"/>
    </source>
</evidence>
<evidence type="ECO:0000256" key="3">
    <source>
        <dbReference type="ARBA" id="ARBA00022475"/>
    </source>
</evidence>
<evidence type="ECO:0000313" key="13">
    <source>
        <dbReference type="EMBL" id="PIU99795.1"/>
    </source>
</evidence>
<evidence type="ECO:0000256" key="5">
    <source>
        <dbReference type="ARBA" id="ARBA00022927"/>
    </source>
</evidence>
<dbReference type="Pfam" id="PF07549">
    <property type="entry name" value="Sec_GG"/>
    <property type="match status" value="1"/>
</dbReference>
<dbReference type="InterPro" id="IPR005791">
    <property type="entry name" value="SecD"/>
</dbReference>
<evidence type="ECO:0000256" key="4">
    <source>
        <dbReference type="ARBA" id="ARBA00022692"/>
    </source>
</evidence>
<dbReference type="Gene3D" id="3.30.1360.200">
    <property type="match status" value="1"/>
</dbReference>
<evidence type="ECO:0000256" key="8">
    <source>
        <dbReference type="ARBA" id="ARBA00023136"/>
    </source>
</evidence>
<dbReference type="Pfam" id="PF22599">
    <property type="entry name" value="SecDF_P1_head"/>
    <property type="match status" value="1"/>
</dbReference>
<dbReference type="Pfam" id="PF21760">
    <property type="entry name" value="SecD_1st"/>
    <property type="match status" value="1"/>
</dbReference>
<dbReference type="InterPro" id="IPR055344">
    <property type="entry name" value="SecD_SecF_C_bact"/>
</dbReference>
<feature type="transmembrane region" description="Helical" evidence="9">
    <location>
        <begin position="304"/>
        <end position="324"/>
    </location>
</feature>
<evidence type="ECO:0000256" key="6">
    <source>
        <dbReference type="ARBA" id="ARBA00022989"/>
    </source>
</evidence>
<keyword evidence="7 9" id="KW-0811">Translocation</keyword>
<sequence length="442" mass="48700">MVKTRLLAIFILLMGALIGYFIVAPHVNPGSIFDRLPFRLGLDLKGGAHLTYKADTASLGSGEIGEAMAGLRDVIERRVNMYGVTESVVQVEQSGSAFNPLEREQRLIVELPGVVNLDAAIKMIGATPYLEFKTERMETDRDIILEAQKKNERMNEDPYFIPTLLTGRYLQKATLDFNQTTYEPSILLSFNKEGEELFAQITKENVGHRVAIYLDGAPISVPVVREEITSGQAQITGDFKAQEAKELVRNLNSGALPIPITLISQQSIGASLGEAALQKDLWAGLIGILAVALFLIFWYRVPGFIAVVALCIYVVLSLFIFKLIPVTLTAAGIAGFILSVGMAVDANILIFERMKEEVRLGKTLQTSIEEGFHRAWPSIRDSNISSLITCFILYWMGTSMVRGFALTLGIGILISMFSAVVISRTFLLALGLKESKWYVIAK</sequence>
<dbReference type="AlphaFoldDB" id="A0A2M7B9K4"/>
<dbReference type="GO" id="GO:0065002">
    <property type="term" value="P:intracellular protein transmembrane transport"/>
    <property type="evidence" value="ECO:0007669"/>
    <property type="project" value="UniProtKB-UniRule"/>
</dbReference>
<dbReference type="EMBL" id="PEVG01000002">
    <property type="protein sequence ID" value="PIU99795.1"/>
    <property type="molecule type" value="Genomic_DNA"/>
</dbReference>